<keyword evidence="1" id="KW-0614">Plasmid</keyword>
<protein>
    <recommendedName>
        <fullName evidence="3">ParB/Sulfiredoxin domain-containing protein</fullName>
    </recommendedName>
</protein>
<evidence type="ECO:0008006" key="3">
    <source>
        <dbReference type="Google" id="ProtNLM"/>
    </source>
</evidence>
<dbReference type="RefSeq" id="WP_338398712.1">
    <property type="nucleotide sequence ID" value="NZ_AP025294.1"/>
</dbReference>
<dbReference type="Gene3D" id="3.90.1530.10">
    <property type="entry name" value="Conserved hypothetical protein from pyrococcus furiosus pfu- 392566-001, ParB domain"/>
    <property type="match status" value="1"/>
</dbReference>
<proteinExistence type="predicted"/>
<dbReference type="CDD" id="cd16387">
    <property type="entry name" value="ParB_N_Srx"/>
    <property type="match status" value="1"/>
</dbReference>
<evidence type="ECO:0000313" key="1">
    <source>
        <dbReference type="EMBL" id="BDD01417.1"/>
    </source>
</evidence>
<dbReference type="EMBL" id="AP025294">
    <property type="protein sequence ID" value="BDD01417.1"/>
    <property type="molecule type" value="Genomic_DNA"/>
</dbReference>
<dbReference type="SUPFAM" id="SSF110849">
    <property type="entry name" value="ParB/Sulfiredoxin"/>
    <property type="match status" value="1"/>
</dbReference>
<dbReference type="InterPro" id="IPR036086">
    <property type="entry name" value="ParB/Sulfiredoxin_sf"/>
</dbReference>
<name>A0ABN6LEE2_9BACT</name>
<evidence type="ECO:0000313" key="2">
    <source>
        <dbReference type="Proteomes" id="UP001354989"/>
    </source>
</evidence>
<accession>A0ABN6LEE2</accession>
<reference evidence="1 2" key="1">
    <citation type="submission" date="2021-12" db="EMBL/GenBank/DDBJ databases">
        <title>Genome sequencing of bacteria with rrn-lacking chromosome and rrn-plasmid.</title>
        <authorList>
            <person name="Anda M."/>
            <person name="Iwasaki W."/>
        </authorList>
    </citation>
    <scope>NUCLEOTIDE SEQUENCE [LARGE SCALE GENOMIC DNA]</scope>
    <source>
        <strain evidence="1 2">NBRC 101262</strain>
        <plasmid evidence="1 2">pPP2</plasmid>
    </source>
</reference>
<keyword evidence="2" id="KW-1185">Reference proteome</keyword>
<dbReference type="Proteomes" id="UP001354989">
    <property type="component" value="Plasmid pPP2"/>
</dbReference>
<geneLocation type="plasmid" evidence="1 2">
    <name>pPP2</name>
</geneLocation>
<sequence>MKEKAIEYIELDLLDFDPLNPRVPNKIKNSSTNEVIRWMLKDASLIDLMESISTNGFFPGEPLLAIRKNNRFVIIEGNRRLAACKILSNPVGIDFMKATIGQVLERSSKENIPHKLPVVIFDNREEVLSYLGYRHVTGVKSWSSLAKARYLHQLYKIDGEPNDYEYFRLLARKIGSKADYVRKLVISYELYLIIEKEAFFKIENLDDNNFEFSKLADSSTRYSKITSFLGIDLKQENPLEDLDINNLKQLTKWLFEKNLENQTRVGDNRNIRILNEIVGNERALKAFCDGKSLVEARQLTSYPNQIMKNSISESLNKLKTAWNILPEVSETDMSDLDAIRELLEYLKLLNSSIKDKINKKDSDDFQL</sequence>
<gene>
    <name evidence="1" type="ORF">PEPS_36970</name>
</gene>
<organism evidence="1 2">
    <name type="scientific">Persicobacter psychrovividus</name>
    <dbReference type="NCBI Taxonomy" id="387638"/>
    <lineage>
        <taxon>Bacteria</taxon>
        <taxon>Pseudomonadati</taxon>
        <taxon>Bacteroidota</taxon>
        <taxon>Cytophagia</taxon>
        <taxon>Cytophagales</taxon>
        <taxon>Persicobacteraceae</taxon>
        <taxon>Persicobacter</taxon>
    </lineage>
</organism>